<proteinExistence type="predicted"/>
<dbReference type="InParanoid" id="A0A409VBD1"/>
<comment type="caution">
    <text evidence="2">The sequence shown here is derived from an EMBL/GenBank/DDBJ whole genome shotgun (WGS) entry which is preliminary data.</text>
</comment>
<evidence type="ECO:0000256" key="1">
    <source>
        <dbReference type="SAM" id="MobiDB-lite"/>
    </source>
</evidence>
<dbReference type="EMBL" id="NHTK01006089">
    <property type="protein sequence ID" value="PPQ64258.1"/>
    <property type="molecule type" value="Genomic_DNA"/>
</dbReference>
<feature type="compositionally biased region" description="Basic residues" evidence="1">
    <location>
        <begin position="233"/>
        <end position="244"/>
    </location>
</feature>
<sequence length="251" mass="27836">MLARLTMLTTSPRIFDLHIQPIGLSADESEHTSTLILDLDALRQAFLPSIPDNPWNRVAGVCGRAIAPVCSTIQSTISNDIDTIAQILYRLELNNDAEQSLGDILPVGLLEPISSEDEVLSSPPKSPEVGSSSDSSQNYKTSCHSIPSIVITPAPPQKRETSCLVPYQDEAFGNQLTVPLHPAFNTRRHPPMQHLQHTPLPRLDNWKWVNGRWKAIIPSLEEQNRRGMFSKARGIRRKGPRTSKKQAAQSL</sequence>
<organism evidence="2 3">
    <name type="scientific">Panaeolus cyanescens</name>
    <dbReference type="NCBI Taxonomy" id="181874"/>
    <lineage>
        <taxon>Eukaryota</taxon>
        <taxon>Fungi</taxon>
        <taxon>Dikarya</taxon>
        <taxon>Basidiomycota</taxon>
        <taxon>Agaricomycotina</taxon>
        <taxon>Agaricomycetes</taxon>
        <taxon>Agaricomycetidae</taxon>
        <taxon>Agaricales</taxon>
        <taxon>Agaricineae</taxon>
        <taxon>Galeropsidaceae</taxon>
        <taxon>Panaeolus</taxon>
    </lineage>
</organism>
<dbReference type="OrthoDB" id="3260913at2759"/>
<feature type="compositionally biased region" description="Polar residues" evidence="1">
    <location>
        <begin position="129"/>
        <end position="141"/>
    </location>
</feature>
<gene>
    <name evidence="2" type="ORF">CVT24_008661</name>
</gene>
<protein>
    <submittedName>
        <fullName evidence="2">Uncharacterized protein</fullName>
    </submittedName>
</protein>
<accession>A0A409VBD1</accession>
<name>A0A409VBD1_9AGAR</name>
<keyword evidence="3" id="KW-1185">Reference proteome</keyword>
<feature type="region of interest" description="Disordered" evidence="1">
    <location>
        <begin position="116"/>
        <end position="141"/>
    </location>
</feature>
<dbReference type="AlphaFoldDB" id="A0A409VBD1"/>
<evidence type="ECO:0000313" key="2">
    <source>
        <dbReference type="EMBL" id="PPQ64258.1"/>
    </source>
</evidence>
<evidence type="ECO:0000313" key="3">
    <source>
        <dbReference type="Proteomes" id="UP000284842"/>
    </source>
</evidence>
<dbReference type="Proteomes" id="UP000284842">
    <property type="component" value="Unassembled WGS sequence"/>
</dbReference>
<reference evidence="2 3" key="1">
    <citation type="journal article" date="2018" name="Evol. Lett.">
        <title>Horizontal gene cluster transfer increased hallucinogenic mushroom diversity.</title>
        <authorList>
            <person name="Reynolds H.T."/>
            <person name="Vijayakumar V."/>
            <person name="Gluck-Thaler E."/>
            <person name="Korotkin H.B."/>
            <person name="Matheny P.B."/>
            <person name="Slot J.C."/>
        </authorList>
    </citation>
    <scope>NUCLEOTIDE SEQUENCE [LARGE SCALE GENOMIC DNA]</scope>
    <source>
        <strain evidence="2 3">2629</strain>
    </source>
</reference>
<feature type="region of interest" description="Disordered" evidence="1">
    <location>
        <begin position="231"/>
        <end position="251"/>
    </location>
</feature>